<reference evidence="1 2" key="1">
    <citation type="journal article" date="2002" name="Nature">
        <title>Genome sequence and comparative analysis of the model rodent malaria parasite Plasmodium yoelii yoelii.</title>
        <authorList>
            <person name="Carlton J.M."/>
            <person name="Angiuoli S.V."/>
            <person name="Suh B.B."/>
            <person name="Kooij T.W."/>
            <person name="Pertea M."/>
            <person name="Silva J.C."/>
            <person name="Ermolaeva M.D."/>
            <person name="Allen J.E."/>
            <person name="Selengut J.D."/>
            <person name="Koo H.L."/>
            <person name="Peterson J.D."/>
            <person name="Pop M."/>
            <person name="Kosack D.S."/>
            <person name="Shumway M.F."/>
            <person name="Bidwell S.L."/>
            <person name="Shallom S.J."/>
            <person name="van Aken S.E."/>
            <person name="Riedmuller S.B."/>
            <person name="Feldblyum T.V."/>
            <person name="Cho J.K."/>
            <person name="Quackenbush J."/>
            <person name="Sedegah M."/>
            <person name="Shoaibi A."/>
            <person name="Cummings L.M."/>
            <person name="Florens L."/>
            <person name="Yates J.R."/>
            <person name="Raine J.D."/>
            <person name="Sinden R.E."/>
            <person name="Harris M.A."/>
            <person name="Cunningham D.A."/>
            <person name="Preiser P.R."/>
            <person name="Bergman L.W."/>
            <person name="Vaidya A.B."/>
            <person name="van Lin L.H."/>
            <person name="Janse C.J."/>
            <person name="Waters A.P."/>
            <person name="Smith H.O."/>
            <person name="White O.R."/>
            <person name="Salzberg S.L."/>
            <person name="Venter J.C."/>
            <person name="Fraser C.M."/>
            <person name="Hoffman S.L."/>
            <person name="Gardner M.J."/>
            <person name="Carucci D.J."/>
        </authorList>
    </citation>
    <scope>NUCLEOTIDE SEQUENCE [LARGE SCALE GENOMIC DNA]</scope>
    <source>
        <strain evidence="1 2">17XNL</strain>
    </source>
</reference>
<gene>
    <name evidence="1" type="ORF">PY00531</name>
</gene>
<dbReference type="InParanoid" id="Q7RS35"/>
<dbReference type="AlphaFoldDB" id="Q7RS35"/>
<dbReference type="PaxDb" id="73239-Q7RS35"/>
<evidence type="ECO:0000313" key="2">
    <source>
        <dbReference type="Proteomes" id="UP000008553"/>
    </source>
</evidence>
<evidence type="ECO:0000313" key="1">
    <source>
        <dbReference type="EMBL" id="EAA16698.1"/>
    </source>
</evidence>
<organism evidence="1 2">
    <name type="scientific">Plasmodium yoelii yoelii</name>
    <dbReference type="NCBI Taxonomy" id="73239"/>
    <lineage>
        <taxon>Eukaryota</taxon>
        <taxon>Sar</taxon>
        <taxon>Alveolata</taxon>
        <taxon>Apicomplexa</taxon>
        <taxon>Aconoidasida</taxon>
        <taxon>Haemosporida</taxon>
        <taxon>Plasmodiidae</taxon>
        <taxon>Plasmodium</taxon>
        <taxon>Plasmodium (Vinckeia)</taxon>
    </lineage>
</organism>
<dbReference type="EMBL" id="AABL01000147">
    <property type="protein sequence ID" value="EAA16698.1"/>
    <property type="molecule type" value="Genomic_DNA"/>
</dbReference>
<comment type="caution">
    <text evidence="1">The sequence shown here is derived from an EMBL/GenBank/DDBJ whole genome shotgun (WGS) entry which is preliminary data.</text>
</comment>
<keyword evidence="2" id="KW-1185">Reference proteome</keyword>
<proteinExistence type="predicted"/>
<sequence>MISRKFEKYINNNNVNIYGKYEKDQLKKELLERSFSNVYYIPIFNPGHLLVILNSLKKLLEKKNFIRALFIDSLSFWNFLHVIISDNLHLGEARFLLLGFNKLYIHFKKKNYNKIFFLYIFFFYYI</sequence>
<protein>
    <submittedName>
        <fullName evidence="1">Uncharacterized protein</fullName>
    </submittedName>
</protein>
<name>Q7RS35_PLAYO</name>
<accession>Q7RS35</accession>
<dbReference type="Proteomes" id="UP000008553">
    <property type="component" value="Unassembled WGS sequence"/>
</dbReference>